<protein>
    <submittedName>
        <fullName evidence="1">Uncharacterized protein</fullName>
    </submittedName>
</protein>
<accession>A0A420HQK4</accession>
<reference evidence="1 2" key="1">
    <citation type="journal article" date="2018" name="BMC Genomics">
        <title>Comparative genome analyses reveal sequence features reflecting distinct modes of host-adaptation between dicot and monocot powdery mildew.</title>
        <authorList>
            <person name="Wu Y."/>
            <person name="Ma X."/>
            <person name="Pan Z."/>
            <person name="Kale S.D."/>
            <person name="Song Y."/>
            <person name="King H."/>
            <person name="Zhang Q."/>
            <person name="Presley C."/>
            <person name="Deng X."/>
            <person name="Wei C.I."/>
            <person name="Xiao S."/>
        </authorList>
    </citation>
    <scope>NUCLEOTIDE SEQUENCE [LARGE SCALE GENOMIC DNA]</scope>
    <source>
        <strain evidence="1">UMSG2</strain>
    </source>
</reference>
<proteinExistence type="predicted"/>
<evidence type="ECO:0000313" key="1">
    <source>
        <dbReference type="EMBL" id="RKF59706.1"/>
    </source>
</evidence>
<sequence>MTIEAVLQILAPSHHLRTPIDAFINFRSRPLENESTAQFLKRFEQAFHRMPTRERNEREVECTIEYTLQTISGMVWNTLVQQNDAYPLHNALSIA</sequence>
<name>A0A420HQK4_9PEZI</name>
<evidence type="ECO:0000313" key="2">
    <source>
        <dbReference type="Proteomes" id="UP000286134"/>
    </source>
</evidence>
<comment type="caution">
    <text evidence="1">The sequence shown here is derived from an EMBL/GenBank/DDBJ whole genome shotgun (WGS) entry which is preliminary data.</text>
</comment>
<dbReference type="EMBL" id="MCFK01005810">
    <property type="protein sequence ID" value="RKF59706.1"/>
    <property type="molecule type" value="Genomic_DNA"/>
</dbReference>
<dbReference type="Proteomes" id="UP000286134">
    <property type="component" value="Unassembled WGS sequence"/>
</dbReference>
<gene>
    <name evidence="1" type="ORF">OnM2_058032</name>
</gene>
<organism evidence="1 2">
    <name type="scientific">Erysiphe neolycopersici</name>
    <dbReference type="NCBI Taxonomy" id="212602"/>
    <lineage>
        <taxon>Eukaryota</taxon>
        <taxon>Fungi</taxon>
        <taxon>Dikarya</taxon>
        <taxon>Ascomycota</taxon>
        <taxon>Pezizomycotina</taxon>
        <taxon>Leotiomycetes</taxon>
        <taxon>Erysiphales</taxon>
        <taxon>Erysiphaceae</taxon>
        <taxon>Erysiphe</taxon>
    </lineage>
</organism>
<dbReference type="AlphaFoldDB" id="A0A420HQK4"/>
<keyword evidence="2" id="KW-1185">Reference proteome</keyword>
<dbReference type="OrthoDB" id="3591582at2759"/>